<dbReference type="Gene3D" id="1.20.5.340">
    <property type="match status" value="1"/>
</dbReference>
<dbReference type="eggNOG" id="COG1396">
    <property type="taxonomic scope" value="Bacteria"/>
</dbReference>
<accession>A6NR38</accession>
<feature type="domain" description="HTH cro/C1-type" evidence="3">
    <location>
        <begin position="7"/>
        <end position="61"/>
    </location>
</feature>
<feature type="region of interest" description="Disordered" evidence="2">
    <location>
        <begin position="64"/>
        <end position="94"/>
    </location>
</feature>
<evidence type="ECO:0000313" key="4">
    <source>
        <dbReference type="EMBL" id="EDN01534.1"/>
    </source>
</evidence>
<dbReference type="STRING" id="411467.BACCAP_00662"/>
<dbReference type="GO" id="GO:0003677">
    <property type="term" value="F:DNA binding"/>
    <property type="evidence" value="ECO:0007669"/>
    <property type="project" value="UniProtKB-KW"/>
</dbReference>
<organism evidence="4 5">
    <name type="scientific">Pseudoflavonifractor capillosus ATCC 29799</name>
    <dbReference type="NCBI Taxonomy" id="411467"/>
    <lineage>
        <taxon>Bacteria</taxon>
        <taxon>Bacillati</taxon>
        <taxon>Bacillota</taxon>
        <taxon>Clostridia</taxon>
        <taxon>Eubacteriales</taxon>
        <taxon>Oscillospiraceae</taxon>
        <taxon>Pseudoflavonifractor</taxon>
    </lineage>
</organism>
<keyword evidence="1 4" id="KW-0238">DNA-binding</keyword>
<evidence type="ECO:0000259" key="3">
    <source>
        <dbReference type="PROSITE" id="PS50943"/>
    </source>
</evidence>
<dbReference type="PANTHER" id="PTHR46558:SF13">
    <property type="entry name" value="HTH-TYPE TRANSCRIPTIONAL REGULATOR IMMR"/>
    <property type="match status" value="1"/>
</dbReference>
<dbReference type="PANTHER" id="PTHR46558">
    <property type="entry name" value="TRACRIPTIONAL REGULATORY PROTEIN-RELATED-RELATED"/>
    <property type="match status" value="1"/>
</dbReference>
<reference evidence="4 5" key="1">
    <citation type="submission" date="2007-04" db="EMBL/GenBank/DDBJ databases">
        <authorList>
            <person name="Fulton L."/>
            <person name="Clifton S."/>
            <person name="Fulton B."/>
            <person name="Xu J."/>
            <person name="Minx P."/>
            <person name="Pepin K.H."/>
            <person name="Johnson M."/>
            <person name="Thiruvilangam P."/>
            <person name="Bhonagiri V."/>
            <person name="Nash W.E."/>
            <person name="Mardis E.R."/>
            <person name="Wilson R.K."/>
        </authorList>
    </citation>
    <scope>NUCLEOTIDE SEQUENCE [LARGE SCALE GENOMIC DNA]</scope>
    <source>
        <strain evidence="4 5">ATCC 29799</strain>
    </source>
</reference>
<evidence type="ECO:0000256" key="2">
    <source>
        <dbReference type="SAM" id="MobiDB-lite"/>
    </source>
</evidence>
<reference evidence="4 5" key="2">
    <citation type="submission" date="2007-06" db="EMBL/GenBank/DDBJ databases">
        <title>Draft genome sequence of Pseudoflavonifractor capillosus ATCC 29799.</title>
        <authorList>
            <person name="Sudarsanam P."/>
            <person name="Ley R."/>
            <person name="Guruge J."/>
            <person name="Turnbaugh P.J."/>
            <person name="Mahowald M."/>
            <person name="Liep D."/>
            <person name="Gordon J."/>
        </authorList>
    </citation>
    <scope>NUCLEOTIDE SEQUENCE [LARGE SCALE GENOMIC DNA]</scope>
    <source>
        <strain evidence="4 5">ATCC 29799</strain>
    </source>
</reference>
<dbReference type="PROSITE" id="PS50943">
    <property type="entry name" value="HTH_CROC1"/>
    <property type="match status" value="1"/>
</dbReference>
<protein>
    <submittedName>
        <fullName evidence="4">DNA-binding helix-turn-helix protein</fullName>
    </submittedName>
</protein>
<dbReference type="Gene3D" id="1.10.260.40">
    <property type="entry name" value="lambda repressor-like DNA-binding domains"/>
    <property type="match status" value="1"/>
</dbReference>
<dbReference type="OrthoDB" id="9801008at2"/>
<sequence>MTLGQKIQTLRHDAGLSQEGLGEKLGVSRQAISKWEADGAVPEVDKLIALSRLFEVNLHDLLQVEGTSREEPEESGEQPPEEAAENPLEKDQPPRRNGRWWKALCVVLAAAVCVQGVVLFRLNEKLEEQEGLLGGLRSRIWSLESQVSSQEAALQQQKEQTDALGSQLSTQDGRISRLEQSIGLQDGRIEMDPTLPLVSDVDFTLETTEYGTRALKLNLLPAQSAAGMWVRFQITCPGGAARGHPSSQLEDSSAYTLSMICTDEEISSGFTVSAIFFDKTDRQYTQPLVKISDITEDGWNAETLWDQ</sequence>
<dbReference type="Proteomes" id="UP000003639">
    <property type="component" value="Unassembled WGS sequence"/>
</dbReference>
<gene>
    <name evidence="4" type="ORF">BACCAP_00662</name>
</gene>
<dbReference type="EMBL" id="AAXG02000005">
    <property type="protein sequence ID" value="EDN01534.1"/>
    <property type="molecule type" value="Genomic_DNA"/>
</dbReference>
<dbReference type="RefSeq" id="WP_006571215.1">
    <property type="nucleotide sequence ID" value="NZ_AAXG02000005.1"/>
</dbReference>
<dbReference type="Pfam" id="PF01381">
    <property type="entry name" value="HTH_3"/>
    <property type="match status" value="1"/>
</dbReference>
<dbReference type="CDD" id="cd00093">
    <property type="entry name" value="HTH_XRE"/>
    <property type="match status" value="1"/>
</dbReference>
<dbReference type="SUPFAM" id="SSF47413">
    <property type="entry name" value="lambda repressor-like DNA-binding domains"/>
    <property type="match status" value="1"/>
</dbReference>
<evidence type="ECO:0000313" key="5">
    <source>
        <dbReference type="Proteomes" id="UP000003639"/>
    </source>
</evidence>
<dbReference type="InterPro" id="IPR001387">
    <property type="entry name" value="Cro/C1-type_HTH"/>
</dbReference>
<feature type="compositionally biased region" description="Acidic residues" evidence="2">
    <location>
        <begin position="71"/>
        <end position="84"/>
    </location>
</feature>
<proteinExistence type="predicted"/>
<comment type="caution">
    <text evidence="4">The sequence shown here is derived from an EMBL/GenBank/DDBJ whole genome shotgun (WGS) entry which is preliminary data.</text>
</comment>
<dbReference type="InterPro" id="IPR010982">
    <property type="entry name" value="Lambda_DNA-bd_dom_sf"/>
</dbReference>
<name>A6NR38_9FIRM</name>
<keyword evidence="5" id="KW-1185">Reference proteome</keyword>
<dbReference type="SMART" id="SM00530">
    <property type="entry name" value="HTH_XRE"/>
    <property type="match status" value="1"/>
</dbReference>
<dbReference type="AlphaFoldDB" id="A6NR38"/>
<evidence type="ECO:0000256" key="1">
    <source>
        <dbReference type="ARBA" id="ARBA00023125"/>
    </source>
</evidence>